<reference evidence="1 2" key="1">
    <citation type="submission" date="2019-03" db="EMBL/GenBank/DDBJ databases">
        <title>Single cell metagenomics reveals metabolic interactions within the superorganism composed of flagellate Streblomastix strix and complex community of Bacteroidetes bacteria on its surface.</title>
        <authorList>
            <person name="Treitli S.C."/>
            <person name="Kolisko M."/>
            <person name="Husnik F."/>
            <person name="Keeling P."/>
            <person name="Hampl V."/>
        </authorList>
    </citation>
    <scope>NUCLEOTIDE SEQUENCE [LARGE SCALE GENOMIC DNA]</scope>
    <source>
        <strain evidence="1">ST1C</strain>
    </source>
</reference>
<protein>
    <submittedName>
        <fullName evidence="1">Uncharacterized protein</fullName>
    </submittedName>
</protein>
<comment type="caution">
    <text evidence="1">The sequence shown here is derived from an EMBL/GenBank/DDBJ whole genome shotgun (WGS) entry which is preliminary data.</text>
</comment>
<dbReference type="EMBL" id="SNRW01011189">
    <property type="protein sequence ID" value="KAA6375493.1"/>
    <property type="molecule type" value="Genomic_DNA"/>
</dbReference>
<proteinExistence type="predicted"/>
<organism evidence="1 2">
    <name type="scientific">Streblomastix strix</name>
    <dbReference type="NCBI Taxonomy" id="222440"/>
    <lineage>
        <taxon>Eukaryota</taxon>
        <taxon>Metamonada</taxon>
        <taxon>Preaxostyla</taxon>
        <taxon>Oxymonadida</taxon>
        <taxon>Streblomastigidae</taxon>
        <taxon>Streblomastix</taxon>
    </lineage>
</organism>
<gene>
    <name evidence="1" type="ORF">EZS28_028981</name>
</gene>
<evidence type="ECO:0000313" key="2">
    <source>
        <dbReference type="Proteomes" id="UP000324800"/>
    </source>
</evidence>
<name>A0A5J4UZ55_9EUKA</name>
<sequence>MRDIACKVFGGRRKELPDGMRIRGDTEQQTVSIAKQRSLEYVSKAINLKQIVQSIMFQNMFLHMLQFVFRYLQSVMYQSLNSLVEQLLVEKTDNPDVSAAAPSVVNPPIIMFNLSKLLITEAANLAYPSAVTGPVYSDKSNDFASIFGDVRRTATTCK</sequence>
<dbReference type="Proteomes" id="UP000324800">
    <property type="component" value="Unassembled WGS sequence"/>
</dbReference>
<accession>A0A5J4UZ55</accession>
<dbReference type="AlphaFoldDB" id="A0A5J4UZ55"/>
<evidence type="ECO:0000313" key="1">
    <source>
        <dbReference type="EMBL" id="KAA6375493.1"/>
    </source>
</evidence>